<dbReference type="Pfam" id="PF03765">
    <property type="entry name" value="CRAL_TRIO_N"/>
    <property type="match status" value="1"/>
</dbReference>
<dbReference type="SMART" id="SM01100">
    <property type="entry name" value="CRAL_TRIO_N"/>
    <property type="match status" value="1"/>
</dbReference>
<dbReference type="SUPFAM" id="SSF52087">
    <property type="entry name" value="CRAL/TRIO domain"/>
    <property type="match status" value="1"/>
</dbReference>
<dbReference type="STRING" id="1442368.A0A0D2H620"/>
<dbReference type="RefSeq" id="XP_013290118.1">
    <property type="nucleotide sequence ID" value="XM_013434664.1"/>
</dbReference>
<dbReference type="HOGENOM" id="CLU_014001_1_2_1"/>
<dbReference type="SUPFAM" id="SSF46938">
    <property type="entry name" value="CRAL/TRIO N-terminal domain"/>
    <property type="match status" value="1"/>
</dbReference>
<dbReference type="PANTHER" id="PTHR45824">
    <property type="entry name" value="GH16843P"/>
    <property type="match status" value="1"/>
</dbReference>
<feature type="compositionally biased region" description="Low complexity" evidence="1">
    <location>
        <begin position="40"/>
        <end position="55"/>
    </location>
</feature>
<dbReference type="CDD" id="cd00170">
    <property type="entry name" value="SEC14"/>
    <property type="match status" value="1"/>
</dbReference>
<feature type="domain" description="CRAL-TRIO" evidence="2">
    <location>
        <begin position="203"/>
        <end position="356"/>
    </location>
</feature>
<dbReference type="InterPro" id="IPR052578">
    <property type="entry name" value="PI_Transfer_CRAL-TRIO"/>
</dbReference>
<dbReference type="VEuPathDB" id="FungiDB:Z517_01706"/>
<evidence type="ECO:0000313" key="4">
    <source>
        <dbReference type="Proteomes" id="UP000053029"/>
    </source>
</evidence>
<dbReference type="EMBL" id="KN846969">
    <property type="protein sequence ID" value="KIW86310.1"/>
    <property type="molecule type" value="Genomic_DNA"/>
</dbReference>
<dbReference type="Proteomes" id="UP000053029">
    <property type="component" value="Unassembled WGS sequence"/>
</dbReference>
<feature type="region of interest" description="Disordered" evidence="1">
    <location>
        <begin position="1"/>
        <end position="67"/>
    </location>
</feature>
<evidence type="ECO:0000256" key="1">
    <source>
        <dbReference type="SAM" id="MobiDB-lite"/>
    </source>
</evidence>
<sequence length="414" mass="46794">MAAEVANNASMPSGPTDPEKAAVDLASSIDQVKLEDSNAPTTTQTTVQPPNQTQQINESAVAANDVTIEKRPDVEPTTELPAPPPAKTLNLPRTAAEGVIKTPLAEPLETSKPAPRPELEIEHENKYASLLKIVSAWTEIPETSAKGSNTTPLTDSERMFLTRECLLRYLRATSWNVAQAETRLKSTLIWRREYGLEKHTKEYISIENATGKQVILGWDIQGRTCQYLRPSKQNTERSDRQIQHLVFMLERAIDLMPAGQETLALLINFAETKSGQGATLSQGKQTLHILQNHYPERLGRALVTNLPFYIWGFFKLITPFIDPLTREKIKFNEDMGLHVPREQLLKESGGHVEFEYDHDVYWPALNELCEWRRAEYRRRWEEGGKRIGEYEGYLKGGDEKSLAEREKEAEQSSA</sequence>
<proteinExistence type="predicted"/>
<dbReference type="AlphaFoldDB" id="A0A0D2H620"/>
<gene>
    <name evidence="3" type="ORF">Z517_01706</name>
</gene>
<dbReference type="GO" id="GO:0008289">
    <property type="term" value="F:lipid binding"/>
    <property type="evidence" value="ECO:0007669"/>
    <property type="project" value="UniProtKB-ARBA"/>
</dbReference>
<dbReference type="InterPro" id="IPR036865">
    <property type="entry name" value="CRAL-TRIO_dom_sf"/>
</dbReference>
<evidence type="ECO:0000313" key="3">
    <source>
        <dbReference type="EMBL" id="KIW86310.1"/>
    </source>
</evidence>
<reference evidence="3 4" key="1">
    <citation type="submission" date="2015-01" db="EMBL/GenBank/DDBJ databases">
        <title>The Genome Sequence of Fonsecaea pedrosoi CBS 271.37.</title>
        <authorList>
            <consortium name="The Broad Institute Genomics Platform"/>
            <person name="Cuomo C."/>
            <person name="de Hoog S."/>
            <person name="Gorbushina A."/>
            <person name="Stielow B."/>
            <person name="Teixiera M."/>
            <person name="Abouelleil A."/>
            <person name="Chapman S.B."/>
            <person name="Priest M."/>
            <person name="Young S.K."/>
            <person name="Wortman J."/>
            <person name="Nusbaum C."/>
            <person name="Birren B."/>
        </authorList>
    </citation>
    <scope>NUCLEOTIDE SEQUENCE [LARGE SCALE GENOMIC DNA]</scope>
    <source>
        <strain evidence="3 4">CBS 271.37</strain>
    </source>
</reference>
<protein>
    <recommendedName>
        <fullName evidence="2">CRAL-TRIO domain-containing protein</fullName>
    </recommendedName>
</protein>
<evidence type="ECO:0000259" key="2">
    <source>
        <dbReference type="PROSITE" id="PS50191"/>
    </source>
</evidence>
<dbReference type="Gene3D" id="3.40.525.10">
    <property type="entry name" value="CRAL-TRIO lipid binding domain"/>
    <property type="match status" value="1"/>
</dbReference>
<dbReference type="GO" id="GO:0071944">
    <property type="term" value="C:cell periphery"/>
    <property type="evidence" value="ECO:0007669"/>
    <property type="project" value="UniProtKB-ARBA"/>
</dbReference>
<dbReference type="PANTHER" id="PTHR45824:SF29">
    <property type="entry name" value="GH16843P"/>
    <property type="match status" value="1"/>
</dbReference>
<accession>A0A0D2H620</accession>
<dbReference type="InterPro" id="IPR011074">
    <property type="entry name" value="CRAL/TRIO_N_dom"/>
</dbReference>
<name>A0A0D2H620_9EURO</name>
<dbReference type="InterPro" id="IPR001251">
    <property type="entry name" value="CRAL-TRIO_dom"/>
</dbReference>
<dbReference type="OrthoDB" id="75724at2759"/>
<dbReference type="GO" id="GO:0008526">
    <property type="term" value="F:phosphatidylinositol transfer activity"/>
    <property type="evidence" value="ECO:0007669"/>
    <property type="project" value="TreeGrafter"/>
</dbReference>
<dbReference type="InterPro" id="IPR036273">
    <property type="entry name" value="CRAL/TRIO_N_dom_sf"/>
</dbReference>
<dbReference type="FunFam" id="3.40.525.10:FF:000013">
    <property type="entry name" value="Phosphatidylinositol transfer protein PDR16"/>
    <property type="match status" value="1"/>
</dbReference>
<dbReference type="Pfam" id="PF00650">
    <property type="entry name" value="CRAL_TRIO"/>
    <property type="match status" value="1"/>
</dbReference>
<dbReference type="GeneID" id="25301196"/>
<dbReference type="SMART" id="SM00516">
    <property type="entry name" value="SEC14"/>
    <property type="match status" value="1"/>
</dbReference>
<organism evidence="3 4">
    <name type="scientific">Fonsecaea pedrosoi CBS 271.37</name>
    <dbReference type="NCBI Taxonomy" id="1442368"/>
    <lineage>
        <taxon>Eukaryota</taxon>
        <taxon>Fungi</taxon>
        <taxon>Dikarya</taxon>
        <taxon>Ascomycota</taxon>
        <taxon>Pezizomycotina</taxon>
        <taxon>Eurotiomycetes</taxon>
        <taxon>Chaetothyriomycetidae</taxon>
        <taxon>Chaetothyriales</taxon>
        <taxon>Herpotrichiellaceae</taxon>
        <taxon>Fonsecaea</taxon>
    </lineage>
</organism>
<dbReference type="PROSITE" id="PS50191">
    <property type="entry name" value="CRAL_TRIO"/>
    <property type="match status" value="1"/>
</dbReference>
<keyword evidence="4" id="KW-1185">Reference proteome</keyword>